<dbReference type="EMBL" id="JBDIME010000005">
    <property type="protein sequence ID" value="MEN2789698.1"/>
    <property type="molecule type" value="Genomic_DNA"/>
</dbReference>
<evidence type="ECO:0000313" key="3">
    <source>
        <dbReference type="Proteomes" id="UP001419910"/>
    </source>
</evidence>
<dbReference type="RefSeq" id="WP_343889525.1">
    <property type="nucleotide sequence ID" value="NZ_BAAAEH010000022.1"/>
</dbReference>
<proteinExistence type="predicted"/>
<dbReference type="Proteomes" id="UP001419910">
    <property type="component" value="Unassembled WGS sequence"/>
</dbReference>
<sequence length="118" mass="13253">MWFCPLRRQDTVTLRSTRQNRKGSVIRHQLREGRTIAPSEKGQDWLGRQGSIISSNTLFYMNYPKSNKSETNKKTNGQPGLDDTQRHAVMSAPTSVAVPKPGDRTSSPSPVIDVLWVT</sequence>
<reference evidence="2 3" key="1">
    <citation type="submission" date="2024-05" db="EMBL/GenBank/DDBJ databases">
        <authorList>
            <person name="Liu Q."/>
            <person name="Xin Y.-H."/>
        </authorList>
    </citation>
    <scope>NUCLEOTIDE SEQUENCE [LARGE SCALE GENOMIC DNA]</scope>
    <source>
        <strain evidence="2 3">CGMCC 1.10181</strain>
    </source>
</reference>
<feature type="region of interest" description="Disordered" evidence="1">
    <location>
        <begin position="64"/>
        <end position="110"/>
    </location>
</feature>
<gene>
    <name evidence="2" type="ORF">ABC974_08680</name>
</gene>
<evidence type="ECO:0000256" key="1">
    <source>
        <dbReference type="SAM" id="MobiDB-lite"/>
    </source>
</evidence>
<organism evidence="2 3">
    <name type="scientific">Sphingomonas oligophenolica</name>
    <dbReference type="NCBI Taxonomy" id="301154"/>
    <lineage>
        <taxon>Bacteria</taxon>
        <taxon>Pseudomonadati</taxon>
        <taxon>Pseudomonadota</taxon>
        <taxon>Alphaproteobacteria</taxon>
        <taxon>Sphingomonadales</taxon>
        <taxon>Sphingomonadaceae</taxon>
        <taxon>Sphingomonas</taxon>
    </lineage>
</organism>
<comment type="caution">
    <text evidence="2">The sequence shown here is derived from an EMBL/GenBank/DDBJ whole genome shotgun (WGS) entry which is preliminary data.</text>
</comment>
<evidence type="ECO:0000313" key="2">
    <source>
        <dbReference type="EMBL" id="MEN2789698.1"/>
    </source>
</evidence>
<keyword evidence="3" id="KW-1185">Reference proteome</keyword>
<protein>
    <submittedName>
        <fullName evidence="2">Uncharacterized protein</fullName>
    </submittedName>
</protein>
<name>A0ABU9Y1L0_9SPHN</name>
<accession>A0ABU9Y1L0</accession>